<keyword evidence="3" id="KW-0560">Oxidoreductase</keyword>
<keyword evidence="2" id="KW-0479">Metal-binding</keyword>
<dbReference type="InterPro" id="IPR011707">
    <property type="entry name" value="Cu-oxidase-like_N"/>
</dbReference>
<evidence type="ECO:0000256" key="2">
    <source>
        <dbReference type="ARBA" id="ARBA00022723"/>
    </source>
</evidence>
<evidence type="ECO:0000259" key="5">
    <source>
        <dbReference type="Pfam" id="PF07732"/>
    </source>
</evidence>
<dbReference type="SUPFAM" id="SSF49503">
    <property type="entry name" value="Cupredoxins"/>
    <property type="match status" value="1"/>
</dbReference>
<dbReference type="GO" id="GO:0016491">
    <property type="term" value="F:oxidoreductase activity"/>
    <property type="evidence" value="ECO:0007669"/>
    <property type="project" value="UniProtKB-KW"/>
</dbReference>
<sequence length="48" mass="5483">HWHGFFQKGSTWADGPAFVTRCPVAAGDSFLYFNFNLPDQAGTFWYHS</sequence>
<evidence type="ECO:0000256" key="1">
    <source>
        <dbReference type="ARBA" id="ARBA00010609"/>
    </source>
</evidence>
<name>J7RF65_9FUNG</name>
<accession>J7RF65</accession>
<organism evidence="6">
    <name type="scientific">uncultured fungus</name>
    <dbReference type="NCBI Taxonomy" id="175245"/>
    <lineage>
        <taxon>Eukaryota</taxon>
        <taxon>Fungi</taxon>
        <taxon>environmental samples</taxon>
    </lineage>
</organism>
<evidence type="ECO:0000256" key="4">
    <source>
        <dbReference type="ARBA" id="ARBA00023008"/>
    </source>
</evidence>
<protein>
    <submittedName>
        <fullName evidence="6">Putative laccase-like multicopper oxidase</fullName>
    </submittedName>
</protein>
<keyword evidence="4" id="KW-0186">Copper</keyword>
<dbReference type="Gene3D" id="2.60.40.420">
    <property type="entry name" value="Cupredoxins - blue copper proteins"/>
    <property type="match status" value="1"/>
</dbReference>
<evidence type="ECO:0000313" key="6">
    <source>
        <dbReference type="EMBL" id="CCK73712.1"/>
    </source>
</evidence>
<feature type="non-terminal residue" evidence="6">
    <location>
        <position position="48"/>
    </location>
</feature>
<dbReference type="EMBL" id="HE980402">
    <property type="protein sequence ID" value="CCK73712.1"/>
    <property type="molecule type" value="Genomic_DNA"/>
</dbReference>
<comment type="similarity">
    <text evidence="1">Belongs to the multicopper oxidase family.</text>
</comment>
<reference evidence="6" key="1">
    <citation type="submission" date="2012-08" db="EMBL/GenBank/DDBJ databases">
        <title>Molecular anaysis of Basidiomycete laccase gene succession during agricultural waste composting.</title>
        <authorList>
            <person name="Wang C."/>
            <person name="Zeng G.M."/>
            <person name="Fan C.Z."/>
            <person name="Lu L.H."/>
            <person name="Ren X.J."/>
        </authorList>
    </citation>
    <scope>NUCLEOTIDE SEQUENCE</scope>
</reference>
<gene>
    <name evidence="6" type="primary">LMCO</name>
</gene>
<evidence type="ECO:0000256" key="3">
    <source>
        <dbReference type="ARBA" id="ARBA00023002"/>
    </source>
</evidence>
<dbReference type="PANTHER" id="PTHR11709">
    <property type="entry name" value="MULTI-COPPER OXIDASE"/>
    <property type="match status" value="1"/>
</dbReference>
<dbReference type="Pfam" id="PF07732">
    <property type="entry name" value="Cu-oxidase_3"/>
    <property type="match status" value="1"/>
</dbReference>
<feature type="non-terminal residue" evidence="6">
    <location>
        <position position="1"/>
    </location>
</feature>
<proteinExistence type="inferred from homology"/>
<dbReference type="InterPro" id="IPR008972">
    <property type="entry name" value="Cupredoxin"/>
</dbReference>
<dbReference type="PANTHER" id="PTHR11709:SF394">
    <property type="entry name" value="FI03373P-RELATED"/>
    <property type="match status" value="1"/>
</dbReference>
<dbReference type="AlphaFoldDB" id="J7RF65"/>
<feature type="domain" description="Plastocyanin-like" evidence="5">
    <location>
        <begin position="1"/>
        <end position="48"/>
    </location>
</feature>
<dbReference type="GO" id="GO:0005507">
    <property type="term" value="F:copper ion binding"/>
    <property type="evidence" value="ECO:0007669"/>
    <property type="project" value="InterPro"/>
</dbReference>
<dbReference type="InterPro" id="IPR045087">
    <property type="entry name" value="Cu-oxidase_fam"/>
</dbReference>